<comment type="caution">
    <text evidence="2">The sequence shown here is derived from an EMBL/GenBank/DDBJ whole genome shotgun (WGS) entry which is preliminary data.</text>
</comment>
<evidence type="ECO:0000256" key="1">
    <source>
        <dbReference type="SAM" id="MobiDB-lite"/>
    </source>
</evidence>
<feature type="region of interest" description="Disordered" evidence="1">
    <location>
        <begin position="1"/>
        <end position="30"/>
    </location>
</feature>
<protein>
    <submittedName>
        <fullName evidence="2">Uncharacterized protein</fullName>
    </submittedName>
</protein>
<dbReference type="Proteomes" id="UP000265520">
    <property type="component" value="Unassembled WGS sequence"/>
</dbReference>
<name>A0A392V8X6_9FABA</name>
<sequence>KLSSIHEHQVDGKEYLGDQHDTEAAEDAQG</sequence>
<dbReference type="EMBL" id="LXQA011098687">
    <property type="protein sequence ID" value="MCI84756.1"/>
    <property type="molecule type" value="Genomic_DNA"/>
</dbReference>
<feature type="non-terminal residue" evidence="2">
    <location>
        <position position="1"/>
    </location>
</feature>
<dbReference type="AlphaFoldDB" id="A0A392V8X6"/>
<evidence type="ECO:0000313" key="3">
    <source>
        <dbReference type="Proteomes" id="UP000265520"/>
    </source>
</evidence>
<reference evidence="2 3" key="1">
    <citation type="journal article" date="2018" name="Front. Plant Sci.">
        <title>Red Clover (Trifolium pratense) and Zigzag Clover (T. medium) - A Picture of Genomic Similarities and Differences.</title>
        <authorList>
            <person name="Dluhosova J."/>
            <person name="Istvanek J."/>
            <person name="Nedelnik J."/>
            <person name="Repkova J."/>
        </authorList>
    </citation>
    <scope>NUCLEOTIDE SEQUENCE [LARGE SCALE GENOMIC DNA]</scope>
    <source>
        <strain evidence="3">cv. 10/8</strain>
        <tissue evidence="2">Leaf</tissue>
    </source>
</reference>
<accession>A0A392V8X6</accession>
<evidence type="ECO:0000313" key="2">
    <source>
        <dbReference type="EMBL" id="MCI84756.1"/>
    </source>
</evidence>
<proteinExistence type="predicted"/>
<feature type="compositionally biased region" description="Basic and acidic residues" evidence="1">
    <location>
        <begin position="1"/>
        <end position="23"/>
    </location>
</feature>
<organism evidence="2 3">
    <name type="scientific">Trifolium medium</name>
    <dbReference type="NCBI Taxonomy" id="97028"/>
    <lineage>
        <taxon>Eukaryota</taxon>
        <taxon>Viridiplantae</taxon>
        <taxon>Streptophyta</taxon>
        <taxon>Embryophyta</taxon>
        <taxon>Tracheophyta</taxon>
        <taxon>Spermatophyta</taxon>
        <taxon>Magnoliopsida</taxon>
        <taxon>eudicotyledons</taxon>
        <taxon>Gunneridae</taxon>
        <taxon>Pentapetalae</taxon>
        <taxon>rosids</taxon>
        <taxon>fabids</taxon>
        <taxon>Fabales</taxon>
        <taxon>Fabaceae</taxon>
        <taxon>Papilionoideae</taxon>
        <taxon>50 kb inversion clade</taxon>
        <taxon>NPAAA clade</taxon>
        <taxon>Hologalegina</taxon>
        <taxon>IRL clade</taxon>
        <taxon>Trifolieae</taxon>
        <taxon>Trifolium</taxon>
    </lineage>
</organism>
<keyword evidence="3" id="KW-1185">Reference proteome</keyword>